<dbReference type="EC" id="1.13.11.5" evidence="4"/>
<dbReference type="SUPFAM" id="SSF51182">
    <property type="entry name" value="RmlC-like cupins"/>
    <property type="match status" value="1"/>
</dbReference>
<gene>
    <name evidence="7" type="primary">SSCI39610.1</name>
</gene>
<dbReference type="UniPathway" id="UPA00139">
    <property type="reaction ID" value="UER00339"/>
</dbReference>
<dbReference type="GO" id="GO:0005737">
    <property type="term" value="C:cytoplasm"/>
    <property type="evidence" value="ECO:0007669"/>
    <property type="project" value="TreeGrafter"/>
</dbReference>
<feature type="binding site" evidence="5">
    <location>
        <position position="29"/>
    </location>
    <ligand>
        <name>Fe cation</name>
        <dbReference type="ChEBI" id="CHEBI:24875"/>
    </ligand>
</feature>
<dbReference type="EMBL" id="CCFA01002333">
    <property type="protein sequence ID" value="CDS00280.1"/>
    <property type="molecule type" value="Genomic_DNA"/>
</dbReference>
<evidence type="ECO:0000256" key="3">
    <source>
        <dbReference type="ARBA" id="ARBA00007757"/>
    </source>
</evidence>
<dbReference type="PANTHER" id="PTHR11056">
    <property type="entry name" value="HOMOGENTISATE 1,2-DIOXYGENASE"/>
    <property type="match status" value="1"/>
</dbReference>
<accession>A0A0F7RUX9</accession>
<keyword evidence="5" id="KW-0408">Iron</keyword>
<dbReference type="GO" id="GO:0006559">
    <property type="term" value="P:L-phenylalanine catabolic process"/>
    <property type="evidence" value="ECO:0007669"/>
    <property type="project" value="UniProtKB-UniPathway"/>
</dbReference>
<evidence type="ECO:0000259" key="6">
    <source>
        <dbReference type="Pfam" id="PF04209"/>
    </source>
</evidence>
<keyword evidence="5" id="KW-0479">Metal-binding</keyword>
<dbReference type="InterPro" id="IPR014710">
    <property type="entry name" value="RmlC-like_jellyroll"/>
</dbReference>
<dbReference type="AlphaFoldDB" id="A0A0F7RUX9"/>
<proteinExistence type="inferred from homology"/>
<evidence type="ECO:0000256" key="1">
    <source>
        <dbReference type="ARBA" id="ARBA00001962"/>
    </source>
</evidence>
<dbReference type="GO" id="GO:0004411">
    <property type="term" value="F:homogentisate 1,2-dioxygenase activity"/>
    <property type="evidence" value="ECO:0007669"/>
    <property type="project" value="UniProtKB-EC"/>
</dbReference>
<organism evidence="7 8">
    <name type="scientific">Sporisorium scitamineum</name>
    <dbReference type="NCBI Taxonomy" id="49012"/>
    <lineage>
        <taxon>Eukaryota</taxon>
        <taxon>Fungi</taxon>
        <taxon>Dikarya</taxon>
        <taxon>Basidiomycota</taxon>
        <taxon>Ustilaginomycotina</taxon>
        <taxon>Ustilaginomycetes</taxon>
        <taxon>Ustilaginales</taxon>
        <taxon>Ustilaginaceae</taxon>
        <taxon>Sporisorium</taxon>
    </lineage>
</organism>
<name>A0A0F7RUX9_9BASI</name>
<feature type="binding site" evidence="5">
    <location>
        <position position="29"/>
    </location>
    <ligand>
        <name>homogentisate</name>
        <dbReference type="ChEBI" id="CHEBI:16169"/>
    </ligand>
</feature>
<evidence type="ECO:0000256" key="2">
    <source>
        <dbReference type="ARBA" id="ARBA00004704"/>
    </source>
</evidence>
<dbReference type="Proteomes" id="UP000242770">
    <property type="component" value="Unassembled WGS sequence"/>
</dbReference>
<comment type="pathway">
    <text evidence="2">Amino-acid degradation; L-phenylalanine degradation; acetoacetate and fumarate from L-phenylalanine: step 4/6.</text>
</comment>
<dbReference type="Gene3D" id="2.60.120.10">
    <property type="entry name" value="Jelly Rolls"/>
    <property type="match status" value="1"/>
</dbReference>
<reference evidence="8" key="1">
    <citation type="submission" date="2014-06" db="EMBL/GenBank/DDBJ databases">
        <authorList>
            <person name="Berkman P.J."/>
        </authorList>
    </citation>
    <scope>NUCLEOTIDE SEQUENCE [LARGE SCALE GENOMIC DNA]</scope>
</reference>
<sequence>MGNIVGTYDAKATGFVPGGASLHNMNTAHGPDKETFEKASEVELGPIKVGEGSMSFMFESAYQLATTKYAIEESGKVQQGYWKAWSDLRNNFTG</sequence>
<dbReference type="STRING" id="49012.A0A0F7RUX9"/>
<evidence type="ECO:0000313" key="8">
    <source>
        <dbReference type="Proteomes" id="UP000242770"/>
    </source>
</evidence>
<evidence type="ECO:0000313" key="7">
    <source>
        <dbReference type="EMBL" id="CDS00280.1"/>
    </source>
</evidence>
<dbReference type="InterPro" id="IPR011051">
    <property type="entry name" value="RmlC_Cupin_sf"/>
</dbReference>
<comment type="cofactor">
    <cofactor evidence="1 5">
        <name>Fe cation</name>
        <dbReference type="ChEBI" id="CHEBI:24875"/>
    </cofactor>
</comment>
<dbReference type="PANTHER" id="PTHR11056:SF0">
    <property type="entry name" value="HOMOGENTISATE 1,2-DIOXYGENASE"/>
    <property type="match status" value="1"/>
</dbReference>
<keyword evidence="8" id="KW-1185">Reference proteome</keyword>
<dbReference type="InterPro" id="IPR005708">
    <property type="entry name" value="Homogentis_dOase"/>
</dbReference>
<dbReference type="InterPro" id="IPR046451">
    <property type="entry name" value="HgmA_C"/>
</dbReference>
<protein>
    <recommendedName>
        <fullName evidence="4">homogentisate 1,2-dioxygenase</fullName>
        <ecNumber evidence="4">1.13.11.5</ecNumber>
    </recommendedName>
</protein>
<comment type="similarity">
    <text evidence="3">Belongs to the homogentisate dioxygenase family.</text>
</comment>
<feature type="domain" description="Homogentisate 1,2-dioxygenase C-terminal" evidence="6">
    <location>
        <begin position="1"/>
        <end position="92"/>
    </location>
</feature>
<dbReference type="Pfam" id="PF04209">
    <property type="entry name" value="HgmA_C"/>
    <property type="match status" value="1"/>
</dbReference>
<feature type="binding site" evidence="5">
    <location>
        <position position="8"/>
    </location>
    <ligand>
        <name>homogentisate</name>
        <dbReference type="ChEBI" id="CHEBI:16169"/>
    </ligand>
</feature>
<evidence type="ECO:0000256" key="4">
    <source>
        <dbReference type="ARBA" id="ARBA00013127"/>
    </source>
</evidence>
<dbReference type="GO" id="GO:0006570">
    <property type="term" value="P:tyrosine metabolic process"/>
    <property type="evidence" value="ECO:0007669"/>
    <property type="project" value="InterPro"/>
</dbReference>
<evidence type="ECO:0000256" key="5">
    <source>
        <dbReference type="PIRSR" id="PIRSR605708-2"/>
    </source>
</evidence>
<dbReference type="GO" id="GO:0046872">
    <property type="term" value="F:metal ion binding"/>
    <property type="evidence" value="ECO:0007669"/>
    <property type="project" value="UniProtKB-KW"/>
</dbReference>